<feature type="region of interest" description="Disordered" evidence="2">
    <location>
        <begin position="418"/>
        <end position="437"/>
    </location>
</feature>
<evidence type="ECO:0000256" key="1">
    <source>
        <dbReference type="SAM" id="Coils"/>
    </source>
</evidence>
<comment type="caution">
    <text evidence="3">The sequence shown here is derived from an EMBL/GenBank/DDBJ whole genome shotgun (WGS) entry which is preliminary data.</text>
</comment>
<feature type="coiled-coil region" evidence="1">
    <location>
        <begin position="298"/>
        <end position="361"/>
    </location>
</feature>
<sequence>MRLEALSRSTALEAYRQENAALRSQLENETAAARAARAAAAAQEHQKLAAEQKAMVQKETLARKLGVLVAFGIGLRATFRAWATLTQQERDERERERVELVLERRTLKAAKRLLHGVAGCIGQRAVFSAWSHLVRGEIRARELERRRSAADERAAETRLQKELFSAHKEKMASRVLKVMIGASVQRILHAWHELARTSALTRERDEMLHAQEERAEKGAAARLSKLLTAFEVHRSRGWTRQLFHAWRAHVLASRLHGNAGSVLRAMEERDALAAQLRLALAGREAEARRVDMVRSEARLEAQARIASLEASLRRTELDAQDRIRQAELAHFKESRASQLSVVETQNQRQRERLEREAFEEKTRDAIRKELAHVHATELAELEALRRARGVGDNDVVMSRKQVAALQQQLAELHRELQMRDEQARSGGAGASAGGAASGGAGGAGFFESLFGGGSGGGGGGGGLAEQGRSRDGAAGGGMGDREAMLSAQLEAKAAEASSLTVQLVNLKAVLSQQEQMLRMHRRAAEDQQRM</sequence>
<organism evidence="3 4">
    <name type="scientific">Chrysochromulina tobinii</name>
    <dbReference type="NCBI Taxonomy" id="1460289"/>
    <lineage>
        <taxon>Eukaryota</taxon>
        <taxon>Haptista</taxon>
        <taxon>Haptophyta</taxon>
        <taxon>Prymnesiophyceae</taxon>
        <taxon>Prymnesiales</taxon>
        <taxon>Chrysochromulinaceae</taxon>
        <taxon>Chrysochromulina</taxon>
    </lineage>
</organism>
<evidence type="ECO:0000313" key="3">
    <source>
        <dbReference type="EMBL" id="KOO33839.1"/>
    </source>
</evidence>
<dbReference type="Proteomes" id="UP000037460">
    <property type="component" value="Unassembled WGS sequence"/>
</dbReference>
<dbReference type="AlphaFoldDB" id="A0A0M0K4V4"/>
<evidence type="ECO:0000313" key="4">
    <source>
        <dbReference type="Proteomes" id="UP000037460"/>
    </source>
</evidence>
<gene>
    <name evidence="3" type="ORF">Ctob_006900</name>
</gene>
<feature type="compositionally biased region" description="Gly residues" evidence="2">
    <location>
        <begin position="426"/>
        <end position="437"/>
    </location>
</feature>
<accession>A0A0M0K4V4</accession>
<feature type="region of interest" description="Disordered" evidence="2">
    <location>
        <begin position="456"/>
        <end position="479"/>
    </location>
</feature>
<dbReference type="EMBL" id="JWZX01001410">
    <property type="protein sequence ID" value="KOO33839.1"/>
    <property type="molecule type" value="Genomic_DNA"/>
</dbReference>
<keyword evidence="4" id="KW-1185">Reference proteome</keyword>
<feature type="coiled-coil region" evidence="1">
    <location>
        <begin position="12"/>
        <end position="39"/>
    </location>
</feature>
<name>A0A0M0K4V4_9EUKA</name>
<protein>
    <submittedName>
        <fullName evidence="3">Uncharacterized protein</fullName>
    </submittedName>
</protein>
<proteinExistence type="predicted"/>
<evidence type="ECO:0000256" key="2">
    <source>
        <dbReference type="SAM" id="MobiDB-lite"/>
    </source>
</evidence>
<reference evidence="4" key="1">
    <citation type="journal article" date="2015" name="PLoS Genet.">
        <title>Genome Sequence and Transcriptome Analyses of Chrysochromulina tobin: Metabolic Tools for Enhanced Algal Fitness in the Prominent Order Prymnesiales (Haptophyceae).</title>
        <authorList>
            <person name="Hovde B.T."/>
            <person name="Deodato C.R."/>
            <person name="Hunsperger H.M."/>
            <person name="Ryken S.A."/>
            <person name="Yost W."/>
            <person name="Jha R.K."/>
            <person name="Patterson J."/>
            <person name="Monnat R.J. Jr."/>
            <person name="Barlow S.B."/>
            <person name="Starkenburg S.R."/>
            <person name="Cattolico R.A."/>
        </authorList>
    </citation>
    <scope>NUCLEOTIDE SEQUENCE</scope>
    <source>
        <strain evidence="4">CCMP291</strain>
    </source>
</reference>
<keyword evidence="1" id="KW-0175">Coiled coil</keyword>